<evidence type="ECO:0000256" key="1">
    <source>
        <dbReference type="SAM" id="MobiDB-lite"/>
    </source>
</evidence>
<name>W2IH69_PHYNI</name>
<accession>W2IH69</accession>
<dbReference type="AlphaFoldDB" id="W2IH69"/>
<feature type="compositionally biased region" description="Basic and acidic residues" evidence="1">
    <location>
        <begin position="88"/>
        <end position="103"/>
    </location>
</feature>
<dbReference type="EMBL" id="KI674514">
    <property type="protein sequence ID" value="ETL33506.1"/>
    <property type="molecule type" value="Genomic_DNA"/>
</dbReference>
<proteinExistence type="predicted"/>
<evidence type="ECO:0000313" key="2">
    <source>
        <dbReference type="EMBL" id="ETL33506.1"/>
    </source>
</evidence>
<organism evidence="2">
    <name type="scientific">Phytophthora nicotianae</name>
    <name type="common">Potato buckeye rot agent</name>
    <name type="synonym">Phytophthora parasitica</name>
    <dbReference type="NCBI Taxonomy" id="4792"/>
    <lineage>
        <taxon>Eukaryota</taxon>
        <taxon>Sar</taxon>
        <taxon>Stramenopiles</taxon>
        <taxon>Oomycota</taxon>
        <taxon>Peronosporomycetes</taxon>
        <taxon>Peronosporales</taxon>
        <taxon>Peronosporaceae</taxon>
        <taxon>Phytophthora</taxon>
    </lineage>
</organism>
<gene>
    <name evidence="2" type="ORF">L916_14041</name>
</gene>
<sequence>MADRLFDAELYVFAADFYAQAMAADVEQQFVPSNRFRKEETKRIHSTVSKSNSNRDSWKSICTFIHFSVSNEKATYQRSKPQTSEDSEAWKKNREKQQHQATK</sequence>
<reference evidence="2" key="1">
    <citation type="submission" date="2013-11" db="EMBL/GenBank/DDBJ databases">
        <title>The Genome Sequence of Phytophthora parasitica CJ05E6.</title>
        <authorList>
            <consortium name="The Broad Institute Genomics Platform"/>
            <person name="Russ C."/>
            <person name="Tyler B."/>
            <person name="Panabieres F."/>
            <person name="Shan W."/>
            <person name="Tripathy S."/>
            <person name="Grunwald N."/>
            <person name="Machado M."/>
            <person name="Johnson C.S."/>
            <person name="Arredondo F."/>
            <person name="Hong C."/>
            <person name="Coffey M."/>
            <person name="Young S.K."/>
            <person name="Zeng Q."/>
            <person name="Gargeya S."/>
            <person name="Fitzgerald M."/>
            <person name="Abouelleil A."/>
            <person name="Alvarado L."/>
            <person name="Chapman S.B."/>
            <person name="Gainer-Dewar J."/>
            <person name="Goldberg J."/>
            <person name="Griggs A."/>
            <person name="Gujja S."/>
            <person name="Hansen M."/>
            <person name="Howarth C."/>
            <person name="Imamovic A."/>
            <person name="Ireland A."/>
            <person name="Larimer J."/>
            <person name="McCowan C."/>
            <person name="Murphy C."/>
            <person name="Pearson M."/>
            <person name="Poon T.W."/>
            <person name="Priest M."/>
            <person name="Roberts A."/>
            <person name="Saif S."/>
            <person name="Shea T."/>
            <person name="Sykes S."/>
            <person name="Wortman J."/>
            <person name="Nusbaum C."/>
            <person name="Birren B."/>
        </authorList>
    </citation>
    <scope>NUCLEOTIDE SEQUENCE [LARGE SCALE GENOMIC DNA]</scope>
    <source>
        <strain evidence="2">CJ05E6</strain>
    </source>
</reference>
<feature type="compositionally biased region" description="Polar residues" evidence="1">
    <location>
        <begin position="73"/>
        <end position="84"/>
    </location>
</feature>
<protein>
    <submittedName>
        <fullName evidence="2">Uncharacterized protein</fullName>
    </submittedName>
</protein>
<feature type="region of interest" description="Disordered" evidence="1">
    <location>
        <begin position="73"/>
        <end position="103"/>
    </location>
</feature>
<dbReference type="Proteomes" id="UP000053864">
    <property type="component" value="Unassembled WGS sequence"/>
</dbReference>